<evidence type="ECO:0000256" key="6">
    <source>
        <dbReference type="ARBA" id="ARBA00023136"/>
    </source>
</evidence>
<feature type="transmembrane region" description="Helical" evidence="7">
    <location>
        <begin position="173"/>
        <end position="192"/>
    </location>
</feature>
<dbReference type="NCBIfam" id="TIGR01109">
    <property type="entry name" value="Na_pump_decarbB"/>
    <property type="match status" value="1"/>
</dbReference>
<dbReference type="GO" id="GO:0005886">
    <property type="term" value="C:plasma membrane"/>
    <property type="evidence" value="ECO:0007669"/>
    <property type="project" value="UniProtKB-SubCell"/>
</dbReference>
<keyword evidence="5 7" id="KW-1133">Transmembrane helix</keyword>
<evidence type="ECO:0000256" key="2">
    <source>
        <dbReference type="ARBA" id="ARBA00022475"/>
    </source>
</evidence>
<evidence type="ECO:0000256" key="1">
    <source>
        <dbReference type="ARBA" id="ARBA00004651"/>
    </source>
</evidence>
<dbReference type="Pfam" id="PF03977">
    <property type="entry name" value="OAD_beta"/>
    <property type="match status" value="1"/>
</dbReference>
<feature type="transmembrane region" description="Helical" evidence="7">
    <location>
        <begin position="458"/>
        <end position="477"/>
    </location>
</feature>
<dbReference type="PANTHER" id="PTHR35806">
    <property type="entry name" value="OXALOACETATE DECARBOXYLASE BETA CHAIN 2"/>
    <property type="match status" value="1"/>
</dbReference>
<dbReference type="GO" id="GO:0016829">
    <property type="term" value="F:lyase activity"/>
    <property type="evidence" value="ECO:0007669"/>
    <property type="project" value="UniProtKB-KW"/>
</dbReference>
<evidence type="ECO:0000256" key="5">
    <source>
        <dbReference type="ARBA" id="ARBA00022989"/>
    </source>
</evidence>
<feature type="transmembrane region" description="Helical" evidence="7">
    <location>
        <begin position="334"/>
        <end position="361"/>
    </location>
</feature>
<feature type="transmembrane region" description="Helical" evidence="7">
    <location>
        <begin position="236"/>
        <end position="257"/>
    </location>
</feature>
<feature type="transmembrane region" description="Helical" evidence="7">
    <location>
        <begin position="428"/>
        <end position="451"/>
    </location>
</feature>
<feature type="transmembrane region" description="Helical" evidence="7">
    <location>
        <begin position="522"/>
        <end position="548"/>
    </location>
</feature>
<feature type="transmembrane region" description="Helical" evidence="7">
    <location>
        <begin position="199"/>
        <end position="216"/>
    </location>
</feature>
<name>A0A3B0TQ86_9ZZZZ</name>
<evidence type="ECO:0000256" key="3">
    <source>
        <dbReference type="ARBA" id="ARBA00022692"/>
    </source>
</evidence>
<keyword evidence="4" id="KW-1278">Translocase</keyword>
<dbReference type="InterPro" id="IPR005661">
    <property type="entry name" value="OadB_MmdB"/>
</dbReference>
<protein>
    <submittedName>
        <fullName evidence="8">Methylmalonyl-CoA decarboxylase, beta chain Oxaloacetate decarboxylase beta chain</fullName>
        <ecNumber evidence="8">4.1.1.3</ecNumber>
        <ecNumber evidence="8">4.1.1.41</ecNumber>
    </submittedName>
</protein>
<dbReference type="GO" id="GO:0006814">
    <property type="term" value="P:sodium ion transport"/>
    <property type="evidence" value="ECO:0007669"/>
    <property type="project" value="InterPro"/>
</dbReference>
<gene>
    <name evidence="8" type="ORF">MNBD_BACTEROID01-1220</name>
</gene>
<feature type="transmembrane region" description="Helical" evidence="7">
    <location>
        <begin position="382"/>
        <end position="408"/>
    </location>
</feature>
<feature type="transmembrane region" description="Helical" evidence="7">
    <location>
        <begin position="269"/>
        <end position="292"/>
    </location>
</feature>
<dbReference type="PANTHER" id="PTHR35806:SF1">
    <property type="entry name" value="OXALOACETATE DECARBOXYLASE BETA CHAIN 2"/>
    <property type="match status" value="1"/>
</dbReference>
<dbReference type="EC" id="4.1.1.3" evidence="8"/>
<dbReference type="EMBL" id="UOEP01000050">
    <property type="protein sequence ID" value="VAW15557.1"/>
    <property type="molecule type" value="Genomic_DNA"/>
</dbReference>
<dbReference type="AlphaFoldDB" id="A0A3B0TQ86"/>
<keyword evidence="6 7" id="KW-0472">Membrane</keyword>
<evidence type="ECO:0000256" key="4">
    <source>
        <dbReference type="ARBA" id="ARBA00022967"/>
    </source>
</evidence>
<keyword evidence="3 7" id="KW-0812">Transmembrane</keyword>
<evidence type="ECO:0000256" key="7">
    <source>
        <dbReference type="SAM" id="Phobius"/>
    </source>
</evidence>
<comment type="subcellular location">
    <subcellularLocation>
        <location evidence="1">Cell membrane</location>
        <topology evidence="1">Multi-pass membrane protein</topology>
    </subcellularLocation>
</comment>
<proteinExistence type="predicted"/>
<reference evidence="8" key="1">
    <citation type="submission" date="2018-06" db="EMBL/GenBank/DDBJ databases">
        <authorList>
            <person name="Zhirakovskaya E."/>
        </authorList>
    </citation>
    <scope>NUCLEOTIDE SEQUENCE</scope>
</reference>
<organism evidence="8">
    <name type="scientific">hydrothermal vent metagenome</name>
    <dbReference type="NCBI Taxonomy" id="652676"/>
    <lineage>
        <taxon>unclassified sequences</taxon>
        <taxon>metagenomes</taxon>
        <taxon>ecological metagenomes</taxon>
    </lineage>
</organism>
<keyword evidence="8" id="KW-0456">Lyase</keyword>
<sequence>MKKIFQLLFIFFLLFLQTTYAGNDSENIVQKLTNGKWINRHGGYIPKPVFNPDNTGKDKGIKTIKRFKTLSFESDHSFILDSAKQRYPGKWSIQGGLILLKFNPKNATHLWKNTNPNQANSGYATTSEVIRLPERLLQMEGGKLTGDGFVYKNYPGAVSGLINFWEFSGFANVTWGHLVMMFVGLFFIFLAIKYDFEPLLLIPIGIGILIGNVPMFQAVDFNLQLGVYEPGSVMNYLYKGVVQGWYPPLIFLGIGAMTDFSSLISNPKLMLLGAAAQIGIFLTFLGALWLGFAPPEAGAIGIIGGADGPTAIFLSSKLANGINIMANGETVKNLIGPIAIAAYSYMALVPVIQPPVIKLLTSRKERKIKMKPPRAVSKTEKIIFPLAGLLLTAYIAPTSLPLLGMLFFGNILKESGVTNRLANVASNALIDIITILLGLTVGASTQADVFLTMSSIKIFGLGAASFIIATAGGVLGAKLMNVFLKRGNKINPMIGASGVSAVPDSARVVQIMGLKEDPANHLLMHAMAPNIAGVIGSAVGAGILLSFLM</sequence>
<dbReference type="EC" id="4.1.1.41" evidence="8"/>
<accession>A0A3B0TQ86</accession>
<evidence type="ECO:0000313" key="8">
    <source>
        <dbReference type="EMBL" id="VAW15557.1"/>
    </source>
</evidence>
<keyword evidence="2" id="KW-1003">Cell membrane</keyword>